<keyword evidence="3" id="KW-1185">Reference proteome</keyword>
<evidence type="ECO:0000256" key="1">
    <source>
        <dbReference type="SAM" id="SignalP"/>
    </source>
</evidence>
<feature type="signal peptide" evidence="1">
    <location>
        <begin position="1"/>
        <end position="19"/>
    </location>
</feature>
<protein>
    <recommendedName>
        <fullName evidence="4">GH16 domain-containing protein</fullName>
    </recommendedName>
</protein>
<reference evidence="3" key="1">
    <citation type="journal article" date="2019" name="Int. J. Syst. Evol. Microbiol.">
        <title>The Global Catalogue of Microorganisms (GCM) 10K type strain sequencing project: providing services to taxonomists for standard genome sequencing and annotation.</title>
        <authorList>
            <consortium name="The Broad Institute Genomics Platform"/>
            <consortium name="The Broad Institute Genome Sequencing Center for Infectious Disease"/>
            <person name="Wu L."/>
            <person name="Ma J."/>
        </authorList>
    </citation>
    <scope>NUCLEOTIDE SEQUENCE [LARGE SCALE GENOMIC DNA]</scope>
    <source>
        <strain evidence="3">JCM 17630</strain>
    </source>
</reference>
<comment type="caution">
    <text evidence="2">The sequence shown here is derived from an EMBL/GenBank/DDBJ whole genome shotgun (WGS) entry which is preliminary data.</text>
</comment>
<evidence type="ECO:0008006" key="4">
    <source>
        <dbReference type="Google" id="ProtNLM"/>
    </source>
</evidence>
<keyword evidence="1" id="KW-0732">Signal</keyword>
<proteinExistence type="predicted"/>
<evidence type="ECO:0000313" key="2">
    <source>
        <dbReference type="EMBL" id="GAA4236419.1"/>
    </source>
</evidence>
<accession>A0ABP8CAD3</accession>
<dbReference type="InterPro" id="IPR013320">
    <property type="entry name" value="ConA-like_dom_sf"/>
</dbReference>
<dbReference type="RefSeq" id="WP_344788148.1">
    <property type="nucleotide sequence ID" value="NZ_BAABCA010000004.1"/>
</dbReference>
<dbReference type="EMBL" id="BAABCA010000004">
    <property type="protein sequence ID" value="GAA4236419.1"/>
    <property type="molecule type" value="Genomic_DNA"/>
</dbReference>
<sequence length="345" mass="39074">MKILAIIVLVFGVFQFSGAQSPQQLPENGNQYESFRDNSISDEFNSKTLNTAKWGRRNTGGGSIQGHENDKSLVVMEKETLKGQTTNYVSIKGTTENGSPKTAGLVSNASAFYGFYTVKFRFRGFDDPEVIEKGSVWHPSVWSAIGNYTGGKKKSSIKNSDSWTEIDFMEWENRANGWSSDAPSRFRDSKGVKRKVLTKGKNAEKAIMTKGPFQTYAPVWQTIGLEYTPEYIKLWQWKNGEWAHMGKRVVKFVKEDEVNPESKYTISTIGKSARKPTFWYLGNIVAGFILEKVENGTNTHTIKDLSVDFDFFRYYRHKSTKNLDWPWENGLKNGGGKVKKDASKI</sequence>
<organism evidence="2 3">
    <name type="scientific">Postechiella marina</name>
    <dbReference type="NCBI Taxonomy" id="943941"/>
    <lineage>
        <taxon>Bacteria</taxon>
        <taxon>Pseudomonadati</taxon>
        <taxon>Bacteroidota</taxon>
        <taxon>Flavobacteriia</taxon>
        <taxon>Flavobacteriales</taxon>
        <taxon>Flavobacteriaceae</taxon>
        <taxon>Postechiella</taxon>
    </lineage>
</organism>
<name>A0ABP8CAD3_9FLAO</name>
<dbReference type="Gene3D" id="2.60.120.200">
    <property type="match status" value="1"/>
</dbReference>
<dbReference type="Proteomes" id="UP001501496">
    <property type="component" value="Unassembled WGS sequence"/>
</dbReference>
<dbReference type="SUPFAM" id="SSF49899">
    <property type="entry name" value="Concanavalin A-like lectins/glucanases"/>
    <property type="match status" value="1"/>
</dbReference>
<feature type="chain" id="PRO_5045631462" description="GH16 domain-containing protein" evidence="1">
    <location>
        <begin position="20"/>
        <end position="345"/>
    </location>
</feature>
<gene>
    <name evidence="2" type="ORF">GCM10022291_20710</name>
</gene>
<evidence type="ECO:0000313" key="3">
    <source>
        <dbReference type="Proteomes" id="UP001501496"/>
    </source>
</evidence>